<dbReference type="PRINTS" id="PR00007">
    <property type="entry name" value="COMPLEMNTC1Q"/>
</dbReference>
<dbReference type="PROSITE" id="PS50871">
    <property type="entry name" value="C1Q"/>
    <property type="match status" value="1"/>
</dbReference>
<name>A0A8W8LU81_MAGGI</name>
<organism evidence="6 7">
    <name type="scientific">Magallana gigas</name>
    <name type="common">Pacific oyster</name>
    <name type="synonym">Crassostrea gigas</name>
    <dbReference type="NCBI Taxonomy" id="29159"/>
    <lineage>
        <taxon>Eukaryota</taxon>
        <taxon>Metazoa</taxon>
        <taxon>Spiralia</taxon>
        <taxon>Lophotrochozoa</taxon>
        <taxon>Mollusca</taxon>
        <taxon>Bivalvia</taxon>
        <taxon>Autobranchia</taxon>
        <taxon>Pteriomorphia</taxon>
        <taxon>Ostreida</taxon>
        <taxon>Ostreoidea</taxon>
        <taxon>Ostreidae</taxon>
        <taxon>Magallana</taxon>
    </lineage>
</organism>
<keyword evidence="2" id="KW-0964">Secreted</keyword>
<dbReference type="Proteomes" id="UP000005408">
    <property type="component" value="Unassembled WGS sequence"/>
</dbReference>
<evidence type="ECO:0000256" key="4">
    <source>
        <dbReference type="SAM" id="SignalP"/>
    </source>
</evidence>
<dbReference type="InterPro" id="IPR008983">
    <property type="entry name" value="Tumour_necrosis_fac-like_dom"/>
</dbReference>
<comment type="subcellular location">
    <subcellularLocation>
        <location evidence="1">Secreted</location>
    </subcellularLocation>
</comment>
<protein>
    <recommendedName>
        <fullName evidence="5">C1q domain-containing protein</fullName>
    </recommendedName>
</protein>
<feature type="chain" id="PRO_5036467814" description="C1q domain-containing protein" evidence="4">
    <location>
        <begin position="20"/>
        <end position="262"/>
    </location>
</feature>
<accession>A0A8W8LU81</accession>
<dbReference type="InterPro" id="IPR001073">
    <property type="entry name" value="C1q_dom"/>
</dbReference>
<evidence type="ECO:0000256" key="3">
    <source>
        <dbReference type="ARBA" id="ARBA00022729"/>
    </source>
</evidence>
<evidence type="ECO:0000256" key="2">
    <source>
        <dbReference type="ARBA" id="ARBA00022525"/>
    </source>
</evidence>
<sequence>MKGQIFFLVNLFLIQMVVCTDSHLQNIEKTVEKLQDYVLSVTRENVKCKQMVKDLTDKDLNQDRRIENLEKMFFKNNDFYTGAKAKKTRYAQNLGSDHPNVEGIDAKKTMPKGRVLERSLSKRAINSENVAFFSYLTKSLHQPGTSHVLIFNSAPTNIGGHYNRFSGVFTTPQSGAYVFTWTSFCSPGGYFSLELMVNANAFDGIVCDALGADWFRTASSTAVAHINQGDVIFIRTHHNITTSGDISSYINARTSFAGWFLF</sequence>
<dbReference type="SMART" id="SM00110">
    <property type="entry name" value="C1Q"/>
    <property type="match status" value="1"/>
</dbReference>
<keyword evidence="3 4" id="KW-0732">Signal</keyword>
<dbReference type="GO" id="GO:0005576">
    <property type="term" value="C:extracellular region"/>
    <property type="evidence" value="ECO:0007669"/>
    <property type="project" value="UniProtKB-SubCell"/>
</dbReference>
<evidence type="ECO:0000259" key="5">
    <source>
        <dbReference type="PROSITE" id="PS50871"/>
    </source>
</evidence>
<dbReference type="Pfam" id="PF00386">
    <property type="entry name" value="C1q"/>
    <property type="match status" value="1"/>
</dbReference>
<evidence type="ECO:0000313" key="6">
    <source>
        <dbReference type="EnsemblMetazoa" id="G29740.1:cds"/>
    </source>
</evidence>
<dbReference type="AlphaFoldDB" id="A0A8W8LU81"/>
<dbReference type="EnsemblMetazoa" id="G29740.1">
    <property type="protein sequence ID" value="G29740.1:cds"/>
    <property type="gene ID" value="G29740"/>
</dbReference>
<dbReference type="InterPro" id="IPR050822">
    <property type="entry name" value="Cerebellin_Synaptic_Org"/>
</dbReference>
<dbReference type="PANTHER" id="PTHR22923">
    <property type="entry name" value="CEREBELLIN-RELATED"/>
    <property type="match status" value="1"/>
</dbReference>
<dbReference type="SUPFAM" id="SSF49842">
    <property type="entry name" value="TNF-like"/>
    <property type="match status" value="1"/>
</dbReference>
<feature type="signal peptide" evidence="4">
    <location>
        <begin position="1"/>
        <end position="19"/>
    </location>
</feature>
<reference evidence="6" key="1">
    <citation type="submission" date="2022-08" db="UniProtKB">
        <authorList>
            <consortium name="EnsemblMetazoa"/>
        </authorList>
    </citation>
    <scope>IDENTIFICATION</scope>
    <source>
        <strain evidence="6">05x7-T-G4-1.051#20</strain>
    </source>
</reference>
<feature type="domain" description="C1q" evidence="5">
    <location>
        <begin position="125"/>
        <end position="262"/>
    </location>
</feature>
<dbReference type="Gene3D" id="2.60.120.40">
    <property type="match status" value="1"/>
</dbReference>
<evidence type="ECO:0000256" key="1">
    <source>
        <dbReference type="ARBA" id="ARBA00004613"/>
    </source>
</evidence>
<dbReference type="PANTHER" id="PTHR22923:SF116">
    <property type="entry name" value="C1Q DOMAIN-CONTAINING PROTEIN"/>
    <property type="match status" value="1"/>
</dbReference>
<evidence type="ECO:0000313" key="7">
    <source>
        <dbReference type="Proteomes" id="UP000005408"/>
    </source>
</evidence>
<keyword evidence="7" id="KW-1185">Reference proteome</keyword>
<proteinExistence type="predicted"/>